<dbReference type="Proteomes" id="UP001152797">
    <property type="component" value="Unassembled WGS sequence"/>
</dbReference>
<feature type="signal peptide" evidence="1">
    <location>
        <begin position="1"/>
        <end position="23"/>
    </location>
</feature>
<evidence type="ECO:0000313" key="2">
    <source>
        <dbReference type="EMBL" id="CAI3972518.1"/>
    </source>
</evidence>
<dbReference type="EMBL" id="CAMXCT020000015">
    <property type="protein sequence ID" value="CAL1125893.1"/>
    <property type="molecule type" value="Genomic_DNA"/>
</dbReference>
<evidence type="ECO:0000256" key="1">
    <source>
        <dbReference type="SAM" id="SignalP"/>
    </source>
</evidence>
<feature type="chain" id="PRO_5043269452" evidence="1">
    <location>
        <begin position="24"/>
        <end position="1403"/>
    </location>
</feature>
<proteinExistence type="predicted"/>
<gene>
    <name evidence="2" type="ORF">C1SCF055_LOCUS1096</name>
</gene>
<accession>A0A9P1BHD3</accession>
<evidence type="ECO:0000313" key="3">
    <source>
        <dbReference type="EMBL" id="CAL4759830.1"/>
    </source>
</evidence>
<dbReference type="OrthoDB" id="422454at2759"/>
<reference evidence="3 4" key="2">
    <citation type="submission" date="2024-05" db="EMBL/GenBank/DDBJ databases">
        <authorList>
            <person name="Chen Y."/>
            <person name="Shah S."/>
            <person name="Dougan E. K."/>
            <person name="Thang M."/>
            <person name="Chan C."/>
        </authorList>
    </citation>
    <scope>NUCLEOTIDE SEQUENCE [LARGE SCALE GENOMIC DNA]</scope>
</reference>
<keyword evidence="1" id="KW-0732">Signal</keyword>
<protein>
    <submittedName>
        <fullName evidence="3">SCP domain-containing protein</fullName>
    </submittedName>
</protein>
<dbReference type="EMBL" id="CAMXCT010000015">
    <property type="protein sequence ID" value="CAI3972518.1"/>
    <property type="molecule type" value="Genomic_DNA"/>
</dbReference>
<evidence type="ECO:0000313" key="4">
    <source>
        <dbReference type="Proteomes" id="UP001152797"/>
    </source>
</evidence>
<reference evidence="2" key="1">
    <citation type="submission" date="2022-10" db="EMBL/GenBank/DDBJ databases">
        <authorList>
            <person name="Chen Y."/>
            <person name="Dougan E. K."/>
            <person name="Chan C."/>
            <person name="Rhodes N."/>
            <person name="Thang M."/>
        </authorList>
    </citation>
    <scope>NUCLEOTIDE SEQUENCE</scope>
</reference>
<organism evidence="2">
    <name type="scientific">Cladocopium goreaui</name>
    <dbReference type="NCBI Taxonomy" id="2562237"/>
    <lineage>
        <taxon>Eukaryota</taxon>
        <taxon>Sar</taxon>
        <taxon>Alveolata</taxon>
        <taxon>Dinophyceae</taxon>
        <taxon>Suessiales</taxon>
        <taxon>Symbiodiniaceae</taxon>
        <taxon>Cladocopium</taxon>
    </lineage>
</organism>
<sequence>MLPRGVPRMLLFLLLEGIRFALAGEATVSSSTATSVYQIRPGWEFSVEVQGTNFDVINDKIYLVGQGSSCGDSTSAPRGRFKDGNGALQPLSTAADYQTLMCDGIGKGPTKLVCSGMSILQVGTWTICVCDADAIAPPSAGAGTNETTTTTSVAPTPLPCNVPERFWLGGLGTGVMTVNGPRNEGTLDWRAGTSDRLILQGTGLSSADRIRIVAGTVDCYDFTHSKQMHPAVASDVPYLDPSGERYDGDSTMERWLDIGVMIPGTYQVCWCSAGQGSCDSDEDFTTNVATLAVGGPTAGVVQTFECITGVACTLPIEGSGLSQNDRIYIIAEHLECGTAPQSFSVNQGAGSSGERTSGSDIISRFGGIIMGSHGTFKVCWCGSYDPISCPACCQTMQEYTVYAGNLTSGGPIQGQVDRPAIAVPFSYTITGWGLSDVDRIRIVDSTTICGQAGAEVHSLGLEASTVPNGPPSIVEGDTSLNRTSVSWTNIIAREMRKFRVCWCAHYYLGCTQGFHFALDIGVINPRGASNTTSIEAIPGRPFSLTVTAAVGSVLSGDDRIRIVHSSLSDGKCGAFGTGEHSLAVSMISCWPSCVDSPVSGAPEMGENNETEVWDPVLITESGEYNICWCNAGQGGCDNDEDFAFKAGVINARGVQGAQYQAENVGLHFHCAAYFPCVVEIPLTDGLTSNDYLQMVQATPSASCGTDPRAPATSFSRGTRIRGYQGKDQNAQDVVIFEFGSPQAPGVFLACYCQGNVCNSIGVSDRDFFQQAGQVTVMGLEGRDEYHKCYLRGTCHVHLRGTGLDAQDALMLVDPMDNCGQQGIPVSFSTDGSKFFTESNDRIFVGNFAAETNEGLEGWNFNLGTPVRTGRYRMCYCMRTRATNGVCENRIDFDNPAGELFVRGSDFSTEFRCDQGEPCLVTSRGSQWDALDRMVLLKAGENHTCGMVNGGQYPYWSSALTPNTIRPDAILPDLWAATWQIASVREPGTYHICYCAYIIGSASCVESSTTNYQGFMHELGTVRVSGAILAVRRVGVTPGAWKPPLPAAPFAVSVEVDAQTTFLRYSCVATTRAAPEDFIPMKSDLENCTLDIELLSDRQKFFPRCWGTGTTVEAVGRHVPVHIPEVTLETAEYLHVWCYPRNECSNGRCVMPSNNIGLTMPITGGLISTTNNWASVVSTSFSLRLPVASDYDVGPVGVGYSRWWVMHVSARYRPLPPRWESVSPHLWRPSRLDRGDRDVSSFGVADKFHVCYCDRHYAATCMAWVKVGVLSVSGPQGSGSLRFVANPAQPTTISIQGIGLAARLQIRIIPQTVGCMQVTEGTTPTTTGAGRRMQSSMFDFRSGAATNANGTEASWDILIAPEGTYNVCWCGASEGSCTSGNDYSVQLGTLQVAKKRDCEAMGLR</sequence>
<keyword evidence="4" id="KW-1185">Reference proteome</keyword>
<dbReference type="EMBL" id="CAMXCT030000015">
    <property type="protein sequence ID" value="CAL4759830.1"/>
    <property type="molecule type" value="Genomic_DNA"/>
</dbReference>
<comment type="caution">
    <text evidence="2">The sequence shown here is derived from an EMBL/GenBank/DDBJ whole genome shotgun (WGS) entry which is preliminary data.</text>
</comment>
<name>A0A9P1BHD3_9DINO</name>